<sequence length="67" mass="7091">MPAIFGNYAKARPVEGAGGVIKGPKIVRVHEFPDQKKLLVQAGPVSVEVDGTDFEAAVKNPSDSTKK</sequence>
<name>A0A2H0WPU6_9BACT</name>
<protein>
    <submittedName>
        <fullName evidence="1">Uncharacterized protein</fullName>
    </submittedName>
</protein>
<reference evidence="2" key="1">
    <citation type="submission" date="2017-09" db="EMBL/GenBank/DDBJ databases">
        <title>Depth-based differentiation of microbial function through sediment-hosted aquifers and enrichment of novel symbionts in the deep terrestrial subsurface.</title>
        <authorList>
            <person name="Probst A.J."/>
            <person name="Ladd B."/>
            <person name="Jarett J.K."/>
            <person name="Geller-Mcgrath D.E."/>
            <person name="Sieber C.M.K."/>
            <person name="Emerson J.B."/>
            <person name="Anantharaman K."/>
            <person name="Thomas B.C."/>
            <person name="Malmstrom R."/>
            <person name="Stieglmeier M."/>
            <person name="Klingl A."/>
            <person name="Woyke T."/>
            <person name="Ryan C.M."/>
            <person name="Banfield J.F."/>
        </authorList>
    </citation>
    <scope>NUCLEOTIDE SEQUENCE [LARGE SCALE GENOMIC DNA]</scope>
</reference>
<dbReference type="EMBL" id="PEZJ01000019">
    <property type="protein sequence ID" value="PIS13939.1"/>
    <property type="molecule type" value="Genomic_DNA"/>
</dbReference>
<organism evidence="1 2">
    <name type="scientific">Candidatus Shapirobacteria bacterium CG09_land_8_20_14_0_10_47_13</name>
    <dbReference type="NCBI Taxonomy" id="1974481"/>
    <lineage>
        <taxon>Bacteria</taxon>
        <taxon>Candidatus Shapironibacteriota</taxon>
    </lineage>
</organism>
<comment type="caution">
    <text evidence="1">The sequence shown here is derived from an EMBL/GenBank/DDBJ whole genome shotgun (WGS) entry which is preliminary data.</text>
</comment>
<evidence type="ECO:0000313" key="1">
    <source>
        <dbReference type="EMBL" id="PIS13939.1"/>
    </source>
</evidence>
<evidence type="ECO:0000313" key="2">
    <source>
        <dbReference type="Proteomes" id="UP000230033"/>
    </source>
</evidence>
<dbReference type="Proteomes" id="UP000230033">
    <property type="component" value="Unassembled WGS sequence"/>
</dbReference>
<gene>
    <name evidence="1" type="ORF">COT65_01395</name>
</gene>
<proteinExistence type="predicted"/>
<dbReference type="AlphaFoldDB" id="A0A2H0WPU6"/>
<accession>A0A2H0WPU6</accession>